<dbReference type="EMBL" id="ABEU02000012">
    <property type="protein sequence ID" value="PNR43515.1"/>
    <property type="molecule type" value="Genomic_DNA"/>
</dbReference>
<dbReference type="Proteomes" id="UP000006727">
    <property type="component" value="Chromosome 12"/>
</dbReference>
<dbReference type="RefSeq" id="XP_024390290.1">
    <property type="nucleotide sequence ID" value="XM_024534522.2"/>
</dbReference>
<evidence type="ECO:0000313" key="6">
    <source>
        <dbReference type="EnsemblPlants" id="Pp3c12_6690V3.1"/>
    </source>
</evidence>
<dbReference type="GeneID" id="112289364"/>
<dbReference type="OrthoDB" id="678718at2759"/>
<protein>
    <recommendedName>
        <fullName evidence="4">BURP domain-containing protein</fullName>
    </recommendedName>
</protein>
<name>A0A2K1JPP3_PHYPA</name>
<reference evidence="6" key="3">
    <citation type="submission" date="2020-12" db="UniProtKB">
        <authorList>
            <consortium name="EnsemblPlants"/>
        </authorList>
    </citation>
    <scope>IDENTIFICATION</scope>
</reference>
<dbReference type="FunCoup" id="A0A2K1JPP3">
    <property type="interactions" value="192"/>
</dbReference>
<sequence length="337" mass="36295">MAKHAAAVLVLFSLVSVWPVTLAGDSAALWSSVLPNVILPDALRQSISPVEDSPIATRFANAVSRGALFPEVSASFCDAACLVCDNNVQVSSYGIENVEEAPRSLSIKTINDFQFDFFLEENLVAGGEMQLSENLHDPIPNRPFLPHVVAQSLPPLAAANLPKLRQTFNIADMTTMATMMGTAAYLCENPALPGEAKDCPISLAAMGQFVLSQLGSEVESLYTTGAPNKAPTEKSPVKIEAVTKRSLAEGEHIIICHTIMFPSALYYCHHVTGTKVVEASLRAQDNSIINAVGICHLDTSLWASEHPAFTALRIHRGAEACHWITQNDVVWVSTSTQ</sequence>
<dbReference type="EnsemblPlants" id="Pp3c12_6690V3.1">
    <property type="protein sequence ID" value="Pp3c12_6690V3.1"/>
    <property type="gene ID" value="Pp3c12_6690"/>
</dbReference>
<feature type="chain" id="PRO_5043158141" description="BURP domain-containing protein" evidence="3">
    <location>
        <begin position="24"/>
        <end position="337"/>
    </location>
</feature>
<dbReference type="PROSITE" id="PS51277">
    <property type="entry name" value="BURP"/>
    <property type="match status" value="1"/>
</dbReference>
<dbReference type="Gramene" id="Pp3c12_6690V3.2">
    <property type="protein sequence ID" value="Pp3c12_6690V3.2"/>
    <property type="gene ID" value="Pp3c12_6690"/>
</dbReference>
<evidence type="ECO:0000313" key="7">
    <source>
        <dbReference type="Proteomes" id="UP000006727"/>
    </source>
</evidence>
<evidence type="ECO:0000256" key="1">
    <source>
        <dbReference type="ARBA" id="ARBA00022729"/>
    </source>
</evidence>
<gene>
    <name evidence="6" type="primary">LOC112289364</name>
    <name evidence="5" type="ORF">PHYPA_015896</name>
</gene>
<dbReference type="PANTHER" id="PTHR31458">
    <property type="entry name" value="POLYGALACTURONASE 1 BETA-LIKE PROTEIN 2"/>
    <property type="match status" value="1"/>
</dbReference>
<accession>A0A2K1JPP3</accession>
<dbReference type="SMART" id="SM01045">
    <property type="entry name" value="BURP"/>
    <property type="match status" value="1"/>
</dbReference>
<organism evidence="5">
    <name type="scientific">Physcomitrium patens</name>
    <name type="common">Spreading-leaved earth moss</name>
    <name type="synonym">Physcomitrella patens</name>
    <dbReference type="NCBI Taxonomy" id="3218"/>
    <lineage>
        <taxon>Eukaryota</taxon>
        <taxon>Viridiplantae</taxon>
        <taxon>Streptophyta</taxon>
        <taxon>Embryophyta</taxon>
        <taxon>Bryophyta</taxon>
        <taxon>Bryophytina</taxon>
        <taxon>Bryopsida</taxon>
        <taxon>Funariidae</taxon>
        <taxon>Funariales</taxon>
        <taxon>Funariaceae</taxon>
        <taxon>Physcomitrium</taxon>
    </lineage>
</organism>
<keyword evidence="1 3" id="KW-0732">Signal</keyword>
<dbReference type="Gramene" id="Pp3c12_6690V3.1">
    <property type="protein sequence ID" value="Pp3c12_6690V3.1"/>
    <property type="gene ID" value="Pp3c12_6690"/>
</dbReference>
<dbReference type="PaxDb" id="3218-PP1S56_133V6.1"/>
<proteinExistence type="predicted"/>
<feature type="domain" description="BURP" evidence="4">
    <location>
        <begin position="117"/>
        <end position="334"/>
    </location>
</feature>
<dbReference type="KEGG" id="ppp:112289364"/>
<keyword evidence="2" id="KW-0325">Glycoprotein</keyword>
<dbReference type="Pfam" id="PF03181">
    <property type="entry name" value="BURP"/>
    <property type="match status" value="1"/>
</dbReference>
<dbReference type="EnsemblPlants" id="Pp3c12_6690V3.2">
    <property type="protein sequence ID" value="Pp3c12_6690V3.2"/>
    <property type="gene ID" value="Pp3c12_6690"/>
</dbReference>
<dbReference type="PANTHER" id="PTHR31458:SF16">
    <property type="entry name" value="BURP DOMAIN-CONTAINING PROTEIN"/>
    <property type="match status" value="1"/>
</dbReference>
<dbReference type="InterPro" id="IPR004873">
    <property type="entry name" value="BURP_dom"/>
</dbReference>
<keyword evidence="7" id="KW-1185">Reference proteome</keyword>
<reference evidence="5 7" key="1">
    <citation type="journal article" date="2008" name="Science">
        <title>The Physcomitrella genome reveals evolutionary insights into the conquest of land by plants.</title>
        <authorList>
            <person name="Rensing S."/>
            <person name="Lang D."/>
            <person name="Zimmer A."/>
            <person name="Terry A."/>
            <person name="Salamov A."/>
            <person name="Shapiro H."/>
            <person name="Nishiyama T."/>
            <person name="Perroud P.-F."/>
            <person name="Lindquist E."/>
            <person name="Kamisugi Y."/>
            <person name="Tanahashi T."/>
            <person name="Sakakibara K."/>
            <person name="Fujita T."/>
            <person name="Oishi K."/>
            <person name="Shin-I T."/>
            <person name="Kuroki Y."/>
            <person name="Toyoda A."/>
            <person name="Suzuki Y."/>
            <person name="Hashimoto A."/>
            <person name="Yamaguchi K."/>
            <person name="Sugano A."/>
            <person name="Kohara Y."/>
            <person name="Fujiyama A."/>
            <person name="Anterola A."/>
            <person name="Aoki S."/>
            <person name="Ashton N."/>
            <person name="Barbazuk W.B."/>
            <person name="Barker E."/>
            <person name="Bennetzen J."/>
            <person name="Bezanilla M."/>
            <person name="Blankenship R."/>
            <person name="Cho S.H."/>
            <person name="Dutcher S."/>
            <person name="Estelle M."/>
            <person name="Fawcett J.A."/>
            <person name="Gundlach H."/>
            <person name="Hanada K."/>
            <person name="Heyl A."/>
            <person name="Hicks K.A."/>
            <person name="Hugh J."/>
            <person name="Lohr M."/>
            <person name="Mayer K."/>
            <person name="Melkozernov A."/>
            <person name="Murata T."/>
            <person name="Nelson D."/>
            <person name="Pils B."/>
            <person name="Prigge M."/>
            <person name="Reiss B."/>
            <person name="Renner T."/>
            <person name="Rombauts S."/>
            <person name="Rushton P."/>
            <person name="Sanderfoot A."/>
            <person name="Schween G."/>
            <person name="Shiu S.-H."/>
            <person name="Stueber K."/>
            <person name="Theodoulou F.L."/>
            <person name="Tu H."/>
            <person name="Van de Peer Y."/>
            <person name="Verrier P.J."/>
            <person name="Waters E."/>
            <person name="Wood A."/>
            <person name="Yang L."/>
            <person name="Cove D."/>
            <person name="Cuming A."/>
            <person name="Hasebe M."/>
            <person name="Lucas S."/>
            <person name="Mishler D.B."/>
            <person name="Reski R."/>
            <person name="Grigoriev I."/>
            <person name="Quatrano R.S."/>
            <person name="Boore J.L."/>
        </authorList>
    </citation>
    <scope>NUCLEOTIDE SEQUENCE [LARGE SCALE GENOMIC DNA]</scope>
    <source>
        <strain evidence="6 7">cv. Gransden 2004</strain>
    </source>
</reference>
<dbReference type="AlphaFoldDB" id="A0A2K1JPP3"/>
<reference evidence="5 7" key="2">
    <citation type="journal article" date="2018" name="Plant J.">
        <title>The Physcomitrella patens chromosome-scale assembly reveals moss genome structure and evolution.</title>
        <authorList>
            <person name="Lang D."/>
            <person name="Ullrich K.K."/>
            <person name="Murat F."/>
            <person name="Fuchs J."/>
            <person name="Jenkins J."/>
            <person name="Haas F.B."/>
            <person name="Piednoel M."/>
            <person name="Gundlach H."/>
            <person name="Van Bel M."/>
            <person name="Meyberg R."/>
            <person name="Vives C."/>
            <person name="Morata J."/>
            <person name="Symeonidi A."/>
            <person name="Hiss M."/>
            <person name="Muchero W."/>
            <person name="Kamisugi Y."/>
            <person name="Saleh O."/>
            <person name="Blanc G."/>
            <person name="Decker E.L."/>
            <person name="van Gessel N."/>
            <person name="Grimwood J."/>
            <person name="Hayes R.D."/>
            <person name="Graham S.W."/>
            <person name="Gunter L.E."/>
            <person name="McDaniel S.F."/>
            <person name="Hoernstein S.N.W."/>
            <person name="Larsson A."/>
            <person name="Li F.W."/>
            <person name="Perroud P.F."/>
            <person name="Phillips J."/>
            <person name="Ranjan P."/>
            <person name="Rokshar D.S."/>
            <person name="Rothfels C.J."/>
            <person name="Schneider L."/>
            <person name="Shu S."/>
            <person name="Stevenson D.W."/>
            <person name="Thummler F."/>
            <person name="Tillich M."/>
            <person name="Villarreal Aguilar J.C."/>
            <person name="Widiez T."/>
            <person name="Wong G.K."/>
            <person name="Wymore A."/>
            <person name="Zhang Y."/>
            <person name="Zimmer A.D."/>
            <person name="Quatrano R.S."/>
            <person name="Mayer K.F.X."/>
            <person name="Goodstein D."/>
            <person name="Casacuberta J.M."/>
            <person name="Vandepoele K."/>
            <person name="Reski R."/>
            <person name="Cuming A.C."/>
            <person name="Tuskan G.A."/>
            <person name="Maumus F."/>
            <person name="Salse J."/>
            <person name="Schmutz J."/>
            <person name="Rensing S.A."/>
        </authorList>
    </citation>
    <scope>NUCLEOTIDE SEQUENCE [LARGE SCALE GENOMIC DNA]</scope>
    <source>
        <strain evidence="6 7">cv. Gransden 2004</strain>
    </source>
</reference>
<evidence type="ECO:0000313" key="5">
    <source>
        <dbReference type="EMBL" id="PNR43515.1"/>
    </source>
</evidence>
<evidence type="ECO:0000259" key="4">
    <source>
        <dbReference type="PROSITE" id="PS51277"/>
    </source>
</evidence>
<feature type="signal peptide" evidence="3">
    <location>
        <begin position="1"/>
        <end position="23"/>
    </location>
</feature>
<evidence type="ECO:0000256" key="2">
    <source>
        <dbReference type="ARBA" id="ARBA00023180"/>
    </source>
</evidence>
<dbReference type="InterPro" id="IPR051897">
    <property type="entry name" value="PG-associated_BURP"/>
</dbReference>
<evidence type="ECO:0000256" key="3">
    <source>
        <dbReference type="SAM" id="SignalP"/>
    </source>
</evidence>
<dbReference type="OMA" id="NNAPHPD"/>